<gene>
    <name evidence="2" type="ORF">J1N35_020543</name>
</gene>
<keyword evidence="1" id="KW-0732">Signal</keyword>
<evidence type="ECO:0000313" key="3">
    <source>
        <dbReference type="Proteomes" id="UP000828251"/>
    </source>
</evidence>
<evidence type="ECO:0000313" key="2">
    <source>
        <dbReference type="EMBL" id="KAH1080782.1"/>
    </source>
</evidence>
<dbReference type="AlphaFoldDB" id="A0A9D4A0Z3"/>
<sequence length="104" mass="11395">MGGGCRLLTILLVGSAASPHDTPKLYEAKSHNLRVFSFSELREATCNFDPLHKVGDGSFRSIHKGTIKPADEPFEVAIKKLYNNDLQLRPVVSVLISAELLSCN</sequence>
<keyword evidence="3" id="KW-1185">Reference proteome</keyword>
<evidence type="ECO:0000256" key="1">
    <source>
        <dbReference type="SAM" id="SignalP"/>
    </source>
</evidence>
<dbReference type="InterPro" id="IPR011009">
    <property type="entry name" value="Kinase-like_dom_sf"/>
</dbReference>
<dbReference type="EMBL" id="JAIQCV010000007">
    <property type="protein sequence ID" value="KAH1080782.1"/>
    <property type="molecule type" value="Genomic_DNA"/>
</dbReference>
<dbReference type="OrthoDB" id="1733738at2759"/>
<evidence type="ECO:0008006" key="4">
    <source>
        <dbReference type="Google" id="ProtNLM"/>
    </source>
</evidence>
<feature type="signal peptide" evidence="1">
    <location>
        <begin position="1"/>
        <end position="17"/>
    </location>
</feature>
<comment type="caution">
    <text evidence="2">The sequence shown here is derived from an EMBL/GenBank/DDBJ whole genome shotgun (WGS) entry which is preliminary data.</text>
</comment>
<proteinExistence type="predicted"/>
<dbReference type="SUPFAM" id="SSF56112">
    <property type="entry name" value="Protein kinase-like (PK-like)"/>
    <property type="match status" value="1"/>
</dbReference>
<reference evidence="2 3" key="1">
    <citation type="journal article" date="2021" name="Plant Biotechnol. J.">
        <title>Multi-omics assisted identification of the key and species-specific regulatory components of drought-tolerant mechanisms in Gossypium stocksii.</title>
        <authorList>
            <person name="Yu D."/>
            <person name="Ke L."/>
            <person name="Zhang D."/>
            <person name="Wu Y."/>
            <person name="Sun Y."/>
            <person name="Mei J."/>
            <person name="Sun J."/>
            <person name="Sun Y."/>
        </authorList>
    </citation>
    <scope>NUCLEOTIDE SEQUENCE [LARGE SCALE GENOMIC DNA]</scope>
    <source>
        <strain evidence="3">cv. E1</strain>
        <tissue evidence="2">Leaf</tissue>
    </source>
</reference>
<feature type="chain" id="PRO_5039225501" description="Malectin-like domain-containing protein" evidence="1">
    <location>
        <begin position="18"/>
        <end position="104"/>
    </location>
</feature>
<accession>A0A9D4A0Z3</accession>
<protein>
    <recommendedName>
        <fullName evidence="4">Malectin-like domain-containing protein</fullName>
    </recommendedName>
</protein>
<dbReference type="Gene3D" id="3.30.200.20">
    <property type="entry name" value="Phosphorylase Kinase, domain 1"/>
    <property type="match status" value="1"/>
</dbReference>
<name>A0A9D4A0Z3_9ROSI</name>
<organism evidence="2 3">
    <name type="scientific">Gossypium stocksii</name>
    <dbReference type="NCBI Taxonomy" id="47602"/>
    <lineage>
        <taxon>Eukaryota</taxon>
        <taxon>Viridiplantae</taxon>
        <taxon>Streptophyta</taxon>
        <taxon>Embryophyta</taxon>
        <taxon>Tracheophyta</taxon>
        <taxon>Spermatophyta</taxon>
        <taxon>Magnoliopsida</taxon>
        <taxon>eudicotyledons</taxon>
        <taxon>Gunneridae</taxon>
        <taxon>Pentapetalae</taxon>
        <taxon>rosids</taxon>
        <taxon>malvids</taxon>
        <taxon>Malvales</taxon>
        <taxon>Malvaceae</taxon>
        <taxon>Malvoideae</taxon>
        <taxon>Gossypium</taxon>
    </lineage>
</organism>
<dbReference type="Proteomes" id="UP000828251">
    <property type="component" value="Unassembled WGS sequence"/>
</dbReference>